<evidence type="ECO:0000313" key="3">
    <source>
        <dbReference type="Proteomes" id="UP000325577"/>
    </source>
</evidence>
<name>A0A5J5B0M2_9ASTE</name>
<dbReference type="PANTHER" id="PTHR35510">
    <property type="entry name" value="DBH-LIKE MONOOXYGENASE"/>
    <property type="match status" value="1"/>
</dbReference>
<organism evidence="2 3">
    <name type="scientific">Nyssa sinensis</name>
    <dbReference type="NCBI Taxonomy" id="561372"/>
    <lineage>
        <taxon>Eukaryota</taxon>
        <taxon>Viridiplantae</taxon>
        <taxon>Streptophyta</taxon>
        <taxon>Embryophyta</taxon>
        <taxon>Tracheophyta</taxon>
        <taxon>Spermatophyta</taxon>
        <taxon>Magnoliopsida</taxon>
        <taxon>eudicotyledons</taxon>
        <taxon>Gunneridae</taxon>
        <taxon>Pentapetalae</taxon>
        <taxon>asterids</taxon>
        <taxon>Cornales</taxon>
        <taxon>Nyssaceae</taxon>
        <taxon>Nyssa</taxon>
    </lineage>
</organism>
<evidence type="ECO:0000313" key="2">
    <source>
        <dbReference type="EMBL" id="KAA8535726.1"/>
    </source>
</evidence>
<feature type="region of interest" description="Disordered" evidence="1">
    <location>
        <begin position="131"/>
        <end position="150"/>
    </location>
</feature>
<dbReference type="EMBL" id="CM018040">
    <property type="protein sequence ID" value="KAA8535726.1"/>
    <property type="molecule type" value="Genomic_DNA"/>
</dbReference>
<reference evidence="2 3" key="1">
    <citation type="submission" date="2019-09" db="EMBL/GenBank/DDBJ databases">
        <title>A chromosome-level genome assembly of the Chinese tupelo Nyssa sinensis.</title>
        <authorList>
            <person name="Yang X."/>
            <person name="Kang M."/>
            <person name="Yang Y."/>
            <person name="Xiong H."/>
            <person name="Wang M."/>
            <person name="Zhang Z."/>
            <person name="Wang Z."/>
            <person name="Wu H."/>
            <person name="Ma T."/>
            <person name="Liu J."/>
            <person name="Xi Z."/>
        </authorList>
    </citation>
    <scope>NUCLEOTIDE SEQUENCE [LARGE SCALE GENOMIC DNA]</scope>
    <source>
        <strain evidence="2">J267</strain>
        <tissue evidence="2">Leaf</tissue>
    </source>
</reference>
<keyword evidence="3" id="KW-1185">Reference proteome</keyword>
<dbReference type="OrthoDB" id="1937743at2759"/>
<dbReference type="Proteomes" id="UP000325577">
    <property type="component" value="Linkage Group LG17"/>
</dbReference>
<proteinExistence type="predicted"/>
<evidence type="ECO:0000256" key="1">
    <source>
        <dbReference type="SAM" id="MobiDB-lite"/>
    </source>
</evidence>
<sequence>MHMAGYFSMRMKRKDLEEVNEEFSDFSLCSPARKIRRLDAELPPIMEEEEQEITQIFGQPMPQEQFISNLEQRGGPIIEELPSDPVNEERAIVLFKHMNAPFLQSPQSYSVSVSPDIISGFKNQVLWSSQSNPVKSAEDEAATREKSRGSTNKCLAVVPWVPSQLPPKPAAAPEMMEAEEMEATKMDIEDDNVGVEPGQTNEFDGMSGAGGLNHWQQQHCMIPQIPQNAATPVVWFR</sequence>
<feature type="compositionally biased region" description="Basic and acidic residues" evidence="1">
    <location>
        <begin position="136"/>
        <end position="148"/>
    </location>
</feature>
<gene>
    <name evidence="2" type="ORF">F0562_030772</name>
</gene>
<protein>
    <submittedName>
        <fullName evidence="2">Uncharacterized protein</fullName>
    </submittedName>
</protein>
<accession>A0A5J5B0M2</accession>
<dbReference type="AlphaFoldDB" id="A0A5J5B0M2"/>
<dbReference type="PANTHER" id="PTHR35510:SF1">
    <property type="entry name" value="DBH-LIKE MONOOXYGENASE"/>
    <property type="match status" value="1"/>
</dbReference>